<gene>
    <name evidence="2" type="ORF">Scep_016786</name>
</gene>
<reference evidence="2 3" key="1">
    <citation type="submission" date="2024-01" db="EMBL/GenBank/DDBJ databases">
        <title>Genome assemblies of Stephania.</title>
        <authorList>
            <person name="Yang L."/>
        </authorList>
    </citation>
    <scope>NUCLEOTIDE SEQUENCE [LARGE SCALE GENOMIC DNA]</scope>
    <source>
        <strain evidence="2">JXDWG</strain>
        <tissue evidence="2">Leaf</tissue>
    </source>
</reference>
<feature type="compositionally biased region" description="Polar residues" evidence="1">
    <location>
        <begin position="1"/>
        <end position="12"/>
    </location>
</feature>
<dbReference type="EMBL" id="JBBNAG010000007">
    <property type="protein sequence ID" value="KAK9118693.1"/>
    <property type="molecule type" value="Genomic_DNA"/>
</dbReference>
<sequence length="150" mass="17302">MGNWGRHSSSQPAHLDDHQPGHWTDPHRELSEGRQQLLDDHEEFMSQLMPPPRPPPRLREPLFWNEYAIIESDNVGAKTPNVVNLKCRIHVKISLNCLEEARKSFGTDEYLLLFALHFASFLVMHSCHSGRWLVSATAHERDSGLDFLIR</sequence>
<name>A0AAP0INB0_9MAGN</name>
<protein>
    <submittedName>
        <fullName evidence="2">Uncharacterized protein</fullName>
    </submittedName>
</protein>
<comment type="caution">
    <text evidence="2">The sequence shown here is derived from an EMBL/GenBank/DDBJ whole genome shotgun (WGS) entry which is preliminary data.</text>
</comment>
<accession>A0AAP0INB0</accession>
<keyword evidence="3" id="KW-1185">Reference proteome</keyword>
<proteinExistence type="predicted"/>
<dbReference type="Proteomes" id="UP001419268">
    <property type="component" value="Unassembled WGS sequence"/>
</dbReference>
<organism evidence="2 3">
    <name type="scientific">Stephania cephalantha</name>
    <dbReference type="NCBI Taxonomy" id="152367"/>
    <lineage>
        <taxon>Eukaryota</taxon>
        <taxon>Viridiplantae</taxon>
        <taxon>Streptophyta</taxon>
        <taxon>Embryophyta</taxon>
        <taxon>Tracheophyta</taxon>
        <taxon>Spermatophyta</taxon>
        <taxon>Magnoliopsida</taxon>
        <taxon>Ranunculales</taxon>
        <taxon>Menispermaceae</taxon>
        <taxon>Menispermoideae</taxon>
        <taxon>Cissampelideae</taxon>
        <taxon>Stephania</taxon>
    </lineage>
</organism>
<feature type="compositionally biased region" description="Basic and acidic residues" evidence="1">
    <location>
        <begin position="14"/>
        <end position="32"/>
    </location>
</feature>
<evidence type="ECO:0000313" key="2">
    <source>
        <dbReference type="EMBL" id="KAK9118693.1"/>
    </source>
</evidence>
<feature type="region of interest" description="Disordered" evidence="1">
    <location>
        <begin position="1"/>
        <end position="32"/>
    </location>
</feature>
<dbReference type="AlphaFoldDB" id="A0AAP0INB0"/>
<evidence type="ECO:0000256" key="1">
    <source>
        <dbReference type="SAM" id="MobiDB-lite"/>
    </source>
</evidence>
<evidence type="ECO:0000313" key="3">
    <source>
        <dbReference type="Proteomes" id="UP001419268"/>
    </source>
</evidence>